<keyword evidence="5" id="KW-1185">Reference proteome</keyword>
<dbReference type="EMBL" id="JACHHG010000006">
    <property type="protein sequence ID" value="MBB6098523.1"/>
    <property type="molecule type" value="Genomic_DNA"/>
</dbReference>
<proteinExistence type="predicted"/>
<dbReference type="Proteomes" id="UP000569951">
    <property type="component" value="Unassembled WGS sequence"/>
</dbReference>
<keyword evidence="1" id="KW-0808">Transferase</keyword>
<accession>A0A841I003</accession>
<protein>
    <recommendedName>
        <fullName evidence="3">N-acetyltransferase domain-containing protein</fullName>
    </recommendedName>
</protein>
<dbReference type="SUPFAM" id="SSF55729">
    <property type="entry name" value="Acyl-CoA N-acyltransferases (Nat)"/>
    <property type="match status" value="1"/>
</dbReference>
<comment type="caution">
    <text evidence="4">The sequence shown here is derived from an EMBL/GenBank/DDBJ whole genome shotgun (WGS) entry which is preliminary data.</text>
</comment>
<sequence length="281" mass="30961">MADLIVERFQTGADFARVALPLLLRDEAANNLMVGLSVAFLEGRTHTAPSYAAVVRRDGEVIAAALRTWVHLLLSTGEDPAAFERLAEDAFGALPELPSVNAPRDAAWTFARRWARSSGHPPALRMAQRIYRLERVIPARAVSGRFRAAHEADRARLLEWVRAFAREALEAVTPEQAARTVDGHLEAGTLWVWEDAGEVVCMTGTPGRTPHGVRVNLVYTPPGLRGRGYASALVAAVSQHMLDSGCRYTFLYTDLSNPTSNAIYRRLGYQEVCDVDEIVLR</sequence>
<evidence type="ECO:0000259" key="3">
    <source>
        <dbReference type="PROSITE" id="PS51186"/>
    </source>
</evidence>
<dbReference type="Pfam" id="PF00583">
    <property type="entry name" value="Acetyltransf_1"/>
    <property type="match status" value="1"/>
</dbReference>
<dbReference type="PROSITE" id="PS51186">
    <property type="entry name" value="GNAT"/>
    <property type="match status" value="1"/>
</dbReference>
<name>A0A841I003_9DEIO</name>
<reference evidence="4 5" key="1">
    <citation type="submission" date="2020-08" db="EMBL/GenBank/DDBJ databases">
        <title>Genomic Encyclopedia of Type Strains, Phase IV (KMG-IV): sequencing the most valuable type-strain genomes for metagenomic binning, comparative biology and taxonomic classification.</title>
        <authorList>
            <person name="Goeker M."/>
        </authorList>
    </citation>
    <scope>NUCLEOTIDE SEQUENCE [LARGE SCALE GENOMIC DNA]</scope>
    <source>
        <strain evidence="4 5">DSM 21458</strain>
    </source>
</reference>
<evidence type="ECO:0000256" key="2">
    <source>
        <dbReference type="ARBA" id="ARBA00023315"/>
    </source>
</evidence>
<evidence type="ECO:0000313" key="4">
    <source>
        <dbReference type="EMBL" id="MBB6098523.1"/>
    </source>
</evidence>
<evidence type="ECO:0000256" key="1">
    <source>
        <dbReference type="ARBA" id="ARBA00022679"/>
    </source>
</evidence>
<gene>
    <name evidence="4" type="ORF">HNR42_001957</name>
</gene>
<dbReference type="Gene3D" id="3.40.630.30">
    <property type="match status" value="1"/>
</dbReference>
<dbReference type="InterPro" id="IPR000182">
    <property type="entry name" value="GNAT_dom"/>
</dbReference>
<dbReference type="InterPro" id="IPR016181">
    <property type="entry name" value="Acyl_CoA_acyltransferase"/>
</dbReference>
<dbReference type="RefSeq" id="WP_183987013.1">
    <property type="nucleotide sequence ID" value="NZ_JACHHG010000006.1"/>
</dbReference>
<organism evidence="4 5">
    <name type="scientific">Deinobacterium chartae</name>
    <dbReference type="NCBI Taxonomy" id="521158"/>
    <lineage>
        <taxon>Bacteria</taxon>
        <taxon>Thermotogati</taxon>
        <taxon>Deinococcota</taxon>
        <taxon>Deinococci</taxon>
        <taxon>Deinococcales</taxon>
        <taxon>Deinococcaceae</taxon>
        <taxon>Deinobacterium</taxon>
    </lineage>
</organism>
<feature type="domain" description="N-acetyltransferase" evidence="3">
    <location>
        <begin position="144"/>
        <end position="281"/>
    </location>
</feature>
<dbReference type="PANTHER" id="PTHR43877">
    <property type="entry name" value="AMINOALKYLPHOSPHONATE N-ACETYLTRANSFERASE-RELATED-RELATED"/>
    <property type="match status" value="1"/>
</dbReference>
<dbReference type="AlphaFoldDB" id="A0A841I003"/>
<evidence type="ECO:0000313" key="5">
    <source>
        <dbReference type="Proteomes" id="UP000569951"/>
    </source>
</evidence>
<dbReference type="CDD" id="cd04301">
    <property type="entry name" value="NAT_SF"/>
    <property type="match status" value="1"/>
</dbReference>
<dbReference type="InterPro" id="IPR050832">
    <property type="entry name" value="Bact_Acetyltransf"/>
</dbReference>
<dbReference type="GO" id="GO:0016747">
    <property type="term" value="F:acyltransferase activity, transferring groups other than amino-acyl groups"/>
    <property type="evidence" value="ECO:0007669"/>
    <property type="project" value="InterPro"/>
</dbReference>
<keyword evidence="2" id="KW-0012">Acyltransferase</keyword>